<keyword evidence="1 4" id="KW-0812">Transmembrane</keyword>
<feature type="transmembrane region" description="Helical" evidence="4">
    <location>
        <begin position="265"/>
        <end position="283"/>
    </location>
</feature>
<evidence type="ECO:0000256" key="3">
    <source>
        <dbReference type="ARBA" id="ARBA00023136"/>
    </source>
</evidence>
<feature type="transmembrane region" description="Helical" evidence="4">
    <location>
        <begin position="62"/>
        <end position="82"/>
    </location>
</feature>
<dbReference type="InterPro" id="IPR011701">
    <property type="entry name" value="MFS"/>
</dbReference>
<feature type="transmembrane region" description="Helical" evidence="4">
    <location>
        <begin position="124"/>
        <end position="141"/>
    </location>
</feature>
<evidence type="ECO:0000256" key="4">
    <source>
        <dbReference type="SAM" id="Phobius"/>
    </source>
</evidence>
<feature type="transmembrane region" description="Helical" evidence="4">
    <location>
        <begin position="318"/>
        <end position="334"/>
    </location>
</feature>
<dbReference type="Gene3D" id="1.20.1250.20">
    <property type="entry name" value="MFS general substrate transporter like domains"/>
    <property type="match status" value="1"/>
</dbReference>
<dbReference type="InterPro" id="IPR036259">
    <property type="entry name" value="MFS_trans_sf"/>
</dbReference>
<dbReference type="GO" id="GO:0005886">
    <property type="term" value="C:plasma membrane"/>
    <property type="evidence" value="ECO:0007669"/>
    <property type="project" value="TreeGrafter"/>
</dbReference>
<dbReference type="RefSeq" id="WP_353438081.1">
    <property type="nucleotide sequence ID" value="NZ_CP099959.1"/>
</dbReference>
<proteinExistence type="predicted"/>
<dbReference type="PANTHER" id="PTHR23521">
    <property type="entry name" value="TRANSPORTER MFS SUPERFAMILY"/>
    <property type="match status" value="1"/>
</dbReference>
<dbReference type="GO" id="GO:0022857">
    <property type="term" value="F:transmembrane transporter activity"/>
    <property type="evidence" value="ECO:0007669"/>
    <property type="project" value="InterPro"/>
</dbReference>
<dbReference type="SUPFAM" id="SSF103473">
    <property type="entry name" value="MFS general substrate transporter"/>
    <property type="match status" value="1"/>
</dbReference>
<evidence type="ECO:0000256" key="2">
    <source>
        <dbReference type="ARBA" id="ARBA00022989"/>
    </source>
</evidence>
<dbReference type="Pfam" id="PF07690">
    <property type="entry name" value="MFS_1"/>
    <property type="match status" value="1"/>
</dbReference>
<dbReference type="PANTHER" id="PTHR23521:SF3">
    <property type="entry name" value="MFS TRANSPORTER"/>
    <property type="match status" value="1"/>
</dbReference>
<feature type="transmembrane region" description="Helical" evidence="4">
    <location>
        <begin position="355"/>
        <end position="378"/>
    </location>
</feature>
<keyword evidence="3 4" id="KW-0472">Membrane</keyword>
<dbReference type="EMBL" id="CP099959">
    <property type="protein sequence ID" value="XCC57055.1"/>
    <property type="molecule type" value="Genomic_DNA"/>
</dbReference>
<evidence type="ECO:0000256" key="1">
    <source>
        <dbReference type="ARBA" id="ARBA00022692"/>
    </source>
</evidence>
<name>A0AAU8A0X3_9BURK</name>
<dbReference type="CDD" id="cd06174">
    <property type="entry name" value="MFS"/>
    <property type="match status" value="1"/>
</dbReference>
<feature type="transmembrane region" description="Helical" evidence="4">
    <location>
        <begin position="384"/>
        <end position="401"/>
    </location>
</feature>
<keyword evidence="2 4" id="KW-1133">Transmembrane helix</keyword>
<feature type="transmembrane region" description="Helical" evidence="4">
    <location>
        <begin position="94"/>
        <end position="112"/>
    </location>
</feature>
<organism evidence="5">
    <name type="scientific">Polynucleobacter sp. UK-FUSCHL-C3</name>
    <dbReference type="NCBI Taxonomy" id="2955208"/>
    <lineage>
        <taxon>Bacteria</taxon>
        <taxon>Pseudomonadati</taxon>
        <taxon>Pseudomonadota</taxon>
        <taxon>Betaproteobacteria</taxon>
        <taxon>Burkholderiales</taxon>
        <taxon>Burkholderiaceae</taxon>
        <taxon>Polynucleobacter</taxon>
    </lineage>
</organism>
<evidence type="ECO:0000313" key="5">
    <source>
        <dbReference type="EMBL" id="XCC57055.1"/>
    </source>
</evidence>
<feature type="transmembrane region" description="Helical" evidence="4">
    <location>
        <begin position="153"/>
        <end position="173"/>
    </location>
</feature>
<reference evidence="5" key="1">
    <citation type="submission" date="2022-06" db="EMBL/GenBank/DDBJ databases">
        <title>New Polynucleobacter species.</title>
        <authorList>
            <person name="Hahn M.W."/>
        </authorList>
    </citation>
    <scope>NUCLEOTIDE SEQUENCE</scope>
    <source>
        <strain evidence="5">UK-FUSCHL-C3</strain>
    </source>
</reference>
<sequence length="407" mass="44002">MPPLLLMNTSYDSPHPSRSSVSPGSASLLIVFAELLGTSLWFSMNSVADDLMAAWEINLAGIGLLTNAVQLGFVAGTLLFAFSGIADRFRPSRIFSLCALLGALFNALFALYADSILMGSLLRFLVGVCLAGIYPVGMKLIITWDPEKASQRLAQLVGMLILGTALPHATRYFGVDWPWQSVILFSSLLAVLAMVLIFWLGDGPHLKISAQSKIKPISIRTIFAIPAYRSSALGYFGHMWEVYAFWALVPVLVATTHHISNPIELSGFAFLVIAMGTVGCLIGGQLSKSISSSRVASYALGLSGLCCLLYPWVKDVPLLLQLMFWAIWGMSAAADSPQLSAISAKSCPPEFVGTALTIQNAIGFGITMISIQLCTVLMPYLNHYISWVLLPGPILGLLLLNRVRRSK</sequence>
<feature type="transmembrane region" description="Helical" evidence="4">
    <location>
        <begin position="295"/>
        <end position="312"/>
    </location>
</feature>
<protein>
    <submittedName>
        <fullName evidence="5">MFS transporter</fullName>
    </submittedName>
</protein>
<accession>A0AAU8A0X3</accession>
<gene>
    <name evidence="5" type="ORF">NKE59_06000</name>
</gene>
<feature type="transmembrane region" description="Helical" evidence="4">
    <location>
        <begin position="179"/>
        <end position="200"/>
    </location>
</feature>
<feature type="transmembrane region" description="Helical" evidence="4">
    <location>
        <begin position="240"/>
        <end position="259"/>
    </location>
</feature>
<dbReference type="AlphaFoldDB" id="A0AAU8A0X3"/>